<evidence type="ECO:0000256" key="10">
    <source>
        <dbReference type="ARBA" id="ARBA00023014"/>
    </source>
</evidence>
<dbReference type="GO" id="GO:0030488">
    <property type="term" value="P:tRNA methylation"/>
    <property type="evidence" value="ECO:0007669"/>
    <property type="project" value="TreeGrafter"/>
</dbReference>
<keyword evidence="8" id="KW-0479">Metal-binding</keyword>
<evidence type="ECO:0000256" key="3">
    <source>
        <dbReference type="ARBA" id="ARBA00022485"/>
    </source>
</evidence>
<dbReference type="Pfam" id="PF04055">
    <property type="entry name" value="Radical_SAM"/>
    <property type="match status" value="1"/>
</dbReference>
<dbReference type="PATRIC" id="fig|1618983.3.peg.138"/>
<dbReference type="SFLD" id="SFLDG01062">
    <property type="entry name" value="methyltransferase_(Class_A)"/>
    <property type="match status" value="1"/>
</dbReference>
<dbReference type="PROSITE" id="PS51918">
    <property type="entry name" value="RADICAL_SAM"/>
    <property type="match status" value="1"/>
</dbReference>
<evidence type="ECO:0000256" key="7">
    <source>
        <dbReference type="ARBA" id="ARBA00022691"/>
    </source>
</evidence>
<dbReference type="InterPro" id="IPR007197">
    <property type="entry name" value="rSAM"/>
</dbReference>
<keyword evidence="3" id="KW-0004">4Fe-4S</keyword>
<dbReference type="SFLD" id="SFLDF00275">
    <property type="entry name" value="adenosine_C2_methyltransferase"/>
    <property type="match status" value="1"/>
</dbReference>
<evidence type="ECO:0000259" key="11">
    <source>
        <dbReference type="PROSITE" id="PS51918"/>
    </source>
</evidence>
<dbReference type="SUPFAM" id="SSF102114">
    <property type="entry name" value="Radical SAM enzymes"/>
    <property type="match status" value="1"/>
</dbReference>
<keyword evidence="9" id="KW-0408">Iron</keyword>
<keyword evidence="6 12" id="KW-0808">Transferase</keyword>
<dbReference type="SFLD" id="SFLDS00029">
    <property type="entry name" value="Radical_SAM"/>
    <property type="match status" value="1"/>
</dbReference>
<comment type="caution">
    <text evidence="12">The sequence shown here is derived from an EMBL/GenBank/DDBJ whole genome shotgun (WGS) entry which is preliminary data.</text>
</comment>
<dbReference type="InterPro" id="IPR040072">
    <property type="entry name" value="Methyltransferase_A"/>
</dbReference>
<organism evidence="12 13">
    <name type="scientific">Candidatus Uhrbacteria bacterium GW2011_GWC1_41_20</name>
    <dbReference type="NCBI Taxonomy" id="1618983"/>
    <lineage>
        <taxon>Bacteria</taxon>
        <taxon>Candidatus Uhriibacteriota</taxon>
    </lineage>
</organism>
<evidence type="ECO:0000256" key="5">
    <source>
        <dbReference type="ARBA" id="ARBA00022603"/>
    </source>
</evidence>
<dbReference type="Gene3D" id="3.20.20.70">
    <property type="entry name" value="Aldolase class I"/>
    <property type="match status" value="1"/>
</dbReference>
<keyword evidence="5 12" id="KW-0489">Methyltransferase</keyword>
<keyword evidence="4" id="KW-0963">Cytoplasm</keyword>
<keyword evidence="10" id="KW-0411">Iron-sulfur</keyword>
<dbReference type="PIRSF" id="PIRSF006004">
    <property type="entry name" value="CHP00048"/>
    <property type="match status" value="1"/>
</dbReference>
<dbReference type="GO" id="GO:0051539">
    <property type="term" value="F:4 iron, 4 sulfur cluster binding"/>
    <property type="evidence" value="ECO:0007669"/>
    <property type="project" value="UniProtKB-KW"/>
</dbReference>
<name>A0A0G0YH84_9BACT</name>
<sequence>MTSKTRQDTILSLFPDLQKFRLDQIQTALFDTSIHNWEKVSTLSKTVRQTLDEKVPWTSLRCAKTIKSKDYSTRKALLQTDDMLAIESVLMKNTRDQWTICVSTQVGCAMGCAFCATGKLGLSRNLNVDEIVDQVRFWQSQIKDDERISNIVVMGMGEPLMNYDNVRDAINLVLKYTDIGKTRITVSTVGIVPRMQQILTDPLWPHIRLAVSLHSVDPITRKRLMPSSTPTFLEDLATWAKEYLETFGNRRHHLTFEYLLLEGVNDSEEEAKKLARYVQKIGNVKVNLLIYNNTGDFNGPRTEKVVAFAEILQNANIDVTRRRSMGQDILAACGQLAQKIS</sequence>
<reference evidence="12 13" key="1">
    <citation type="journal article" date="2015" name="Nature">
        <title>rRNA introns, odd ribosomes, and small enigmatic genomes across a large radiation of phyla.</title>
        <authorList>
            <person name="Brown C.T."/>
            <person name="Hug L.A."/>
            <person name="Thomas B.C."/>
            <person name="Sharon I."/>
            <person name="Castelle C.J."/>
            <person name="Singh A."/>
            <person name="Wilkins M.J."/>
            <person name="Williams K.H."/>
            <person name="Banfield J.F."/>
        </authorList>
    </citation>
    <scope>NUCLEOTIDE SEQUENCE [LARGE SCALE GENOMIC DNA]</scope>
</reference>
<evidence type="ECO:0000256" key="2">
    <source>
        <dbReference type="ARBA" id="ARBA00004496"/>
    </source>
</evidence>
<accession>A0A0G0YH84</accession>
<dbReference type="EMBL" id="LCAW01000003">
    <property type="protein sequence ID" value="KKR99702.1"/>
    <property type="molecule type" value="Genomic_DNA"/>
</dbReference>
<keyword evidence="7" id="KW-0949">S-adenosyl-L-methionine</keyword>
<dbReference type="PANTHER" id="PTHR30544:SF5">
    <property type="entry name" value="RADICAL SAM CORE DOMAIN-CONTAINING PROTEIN"/>
    <property type="match status" value="1"/>
</dbReference>
<dbReference type="Proteomes" id="UP000033930">
    <property type="component" value="Unassembled WGS sequence"/>
</dbReference>
<evidence type="ECO:0000313" key="13">
    <source>
        <dbReference type="Proteomes" id="UP000033930"/>
    </source>
</evidence>
<dbReference type="InterPro" id="IPR004383">
    <property type="entry name" value="rRNA_lsu_MTrfase_RlmN/Cfr"/>
</dbReference>
<dbReference type="InterPro" id="IPR058240">
    <property type="entry name" value="rSAM_sf"/>
</dbReference>
<comment type="cofactor">
    <cofactor evidence="1">
        <name>[4Fe-4S] cluster</name>
        <dbReference type="ChEBI" id="CHEBI:49883"/>
    </cofactor>
</comment>
<evidence type="ECO:0000256" key="4">
    <source>
        <dbReference type="ARBA" id="ARBA00022490"/>
    </source>
</evidence>
<comment type="subcellular location">
    <subcellularLocation>
        <location evidence="2">Cytoplasm</location>
    </subcellularLocation>
</comment>
<dbReference type="AlphaFoldDB" id="A0A0G0YH84"/>
<dbReference type="CDD" id="cd01335">
    <property type="entry name" value="Radical_SAM"/>
    <property type="match status" value="1"/>
</dbReference>
<evidence type="ECO:0000256" key="1">
    <source>
        <dbReference type="ARBA" id="ARBA00001966"/>
    </source>
</evidence>
<dbReference type="GO" id="GO:0005737">
    <property type="term" value="C:cytoplasm"/>
    <property type="evidence" value="ECO:0007669"/>
    <property type="project" value="UniProtKB-SubCell"/>
</dbReference>
<evidence type="ECO:0000256" key="8">
    <source>
        <dbReference type="ARBA" id="ARBA00022723"/>
    </source>
</evidence>
<evidence type="ECO:0000313" key="12">
    <source>
        <dbReference type="EMBL" id="KKR99702.1"/>
    </source>
</evidence>
<protein>
    <submittedName>
        <fullName evidence="12">Putative dual-specificity RNA methyltransferase RlmN</fullName>
    </submittedName>
</protein>
<feature type="domain" description="Radical SAM core" evidence="11">
    <location>
        <begin position="94"/>
        <end position="328"/>
    </location>
</feature>
<dbReference type="InterPro" id="IPR013785">
    <property type="entry name" value="Aldolase_TIM"/>
</dbReference>
<dbReference type="PANTHER" id="PTHR30544">
    <property type="entry name" value="23S RRNA METHYLTRANSFERASE"/>
    <property type="match status" value="1"/>
</dbReference>
<dbReference type="GO" id="GO:0008173">
    <property type="term" value="F:RNA methyltransferase activity"/>
    <property type="evidence" value="ECO:0007669"/>
    <property type="project" value="InterPro"/>
</dbReference>
<dbReference type="GO" id="GO:0070475">
    <property type="term" value="P:rRNA base methylation"/>
    <property type="evidence" value="ECO:0007669"/>
    <property type="project" value="TreeGrafter"/>
</dbReference>
<dbReference type="GO" id="GO:0046872">
    <property type="term" value="F:metal ion binding"/>
    <property type="evidence" value="ECO:0007669"/>
    <property type="project" value="UniProtKB-KW"/>
</dbReference>
<evidence type="ECO:0000256" key="6">
    <source>
        <dbReference type="ARBA" id="ARBA00022679"/>
    </source>
</evidence>
<proteinExistence type="predicted"/>
<gene>
    <name evidence="12" type="ORF">UU50_C0003G0007</name>
</gene>
<evidence type="ECO:0000256" key="9">
    <source>
        <dbReference type="ARBA" id="ARBA00023004"/>
    </source>
</evidence>